<evidence type="ECO:0000313" key="7">
    <source>
        <dbReference type="EMBL" id="GMT17321.1"/>
    </source>
</evidence>
<evidence type="ECO:0000256" key="4">
    <source>
        <dbReference type="ARBA" id="ARBA00022729"/>
    </source>
</evidence>
<dbReference type="Gene3D" id="1.20.120.1100">
    <property type="match status" value="1"/>
</dbReference>
<reference evidence="7" key="1">
    <citation type="submission" date="2023-10" db="EMBL/GenBank/DDBJ databases">
        <title>Genome assembly of Pristionchus species.</title>
        <authorList>
            <person name="Yoshida K."/>
            <person name="Sommer R.J."/>
        </authorList>
    </citation>
    <scope>NUCLEOTIDE SEQUENCE</scope>
    <source>
        <strain evidence="7">RS5133</strain>
    </source>
</reference>
<comment type="subcellular location">
    <subcellularLocation>
        <location evidence="1">Secreted</location>
    </subcellularLocation>
</comment>
<accession>A0AAV5VD50</accession>
<evidence type="ECO:0000256" key="2">
    <source>
        <dbReference type="ARBA" id="ARBA00006648"/>
    </source>
</evidence>
<feature type="non-terminal residue" evidence="7">
    <location>
        <position position="1"/>
    </location>
</feature>
<evidence type="ECO:0000256" key="6">
    <source>
        <dbReference type="ARBA" id="ARBA00023121"/>
    </source>
</evidence>
<comment type="similarity">
    <text evidence="2">Belongs to the fatty-acid and retinol-binding protein (FARBP) family.</text>
</comment>
<organism evidence="7 8">
    <name type="scientific">Pristionchus fissidentatus</name>
    <dbReference type="NCBI Taxonomy" id="1538716"/>
    <lineage>
        <taxon>Eukaryota</taxon>
        <taxon>Metazoa</taxon>
        <taxon>Ecdysozoa</taxon>
        <taxon>Nematoda</taxon>
        <taxon>Chromadorea</taxon>
        <taxon>Rhabditida</taxon>
        <taxon>Rhabditina</taxon>
        <taxon>Diplogasteromorpha</taxon>
        <taxon>Diplogasteroidea</taxon>
        <taxon>Neodiplogasteridae</taxon>
        <taxon>Pristionchus</taxon>
    </lineage>
</organism>
<sequence length="73" mass="8363">LKEKSPALYEKVEKILSLLRFKIDALGEEARRFAKERIGEVSVWRAAVFSGNKPTLDELKDKVLSLVEKYKAL</sequence>
<keyword evidence="3" id="KW-0964">Secreted</keyword>
<dbReference type="InterPro" id="IPR008632">
    <property type="entry name" value="Gp-FAR-1"/>
</dbReference>
<dbReference type="EMBL" id="BTSY01000003">
    <property type="protein sequence ID" value="GMT17321.1"/>
    <property type="molecule type" value="Genomic_DNA"/>
</dbReference>
<keyword evidence="4" id="KW-0732">Signal</keyword>
<evidence type="ECO:0000256" key="3">
    <source>
        <dbReference type="ARBA" id="ARBA00022525"/>
    </source>
</evidence>
<dbReference type="Proteomes" id="UP001432322">
    <property type="component" value="Unassembled WGS sequence"/>
</dbReference>
<evidence type="ECO:0000256" key="1">
    <source>
        <dbReference type="ARBA" id="ARBA00004613"/>
    </source>
</evidence>
<dbReference type="Pfam" id="PF05823">
    <property type="entry name" value="Gp-FAR-1"/>
    <property type="match status" value="1"/>
</dbReference>
<dbReference type="AlphaFoldDB" id="A0AAV5VD50"/>
<evidence type="ECO:0000313" key="8">
    <source>
        <dbReference type="Proteomes" id="UP001432322"/>
    </source>
</evidence>
<keyword evidence="5" id="KW-0175">Coiled coil</keyword>
<comment type="caution">
    <text evidence="7">The sequence shown here is derived from an EMBL/GenBank/DDBJ whole genome shotgun (WGS) entry which is preliminary data.</text>
</comment>
<dbReference type="GO" id="GO:0005576">
    <property type="term" value="C:extracellular region"/>
    <property type="evidence" value="ECO:0007669"/>
    <property type="project" value="UniProtKB-SubCell"/>
</dbReference>
<dbReference type="GO" id="GO:0008289">
    <property type="term" value="F:lipid binding"/>
    <property type="evidence" value="ECO:0007669"/>
    <property type="project" value="UniProtKB-KW"/>
</dbReference>
<name>A0AAV5VD50_9BILA</name>
<keyword evidence="6" id="KW-0446">Lipid-binding</keyword>
<feature type="non-terminal residue" evidence="7">
    <location>
        <position position="73"/>
    </location>
</feature>
<keyword evidence="8" id="KW-1185">Reference proteome</keyword>
<protein>
    <submittedName>
        <fullName evidence="7">Uncharacterized protein</fullName>
    </submittedName>
</protein>
<gene>
    <name evidence="7" type="ORF">PFISCL1PPCAC_8618</name>
</gene>
<evidence type="ECO:0000256" key="5">
    <source>
        <dbReference type="ARBA" id="ARBA00023054"/>
    </source>
</evidence>
<proteinExistence type="inferred from homology"/>